<reference evidence="2 3" key="1">
    <citation type="submission" date="2018-11" db="EMBL/GenBank/DDBJ databases">
        <authorList>
            <consortium name="Pathogen Informatics"/>
        </authorList>
    </citation>
    <scope>NUCLEOTIDE SEQUENCE [LARGE SCALE GENOMIC DNA]</scope>
</reference>
<evidence type="ECO:0000256" key="1">
    <source>
        <dbReference type="SAM" id="Phobius"/>
    </source>
</evidence>
<keyword evidence="3" id="KW-1185">Reference proteome</keyword>
<dbReference type="EMBL" id="UYYB01005302">
    <property type="protein sequence ID" value="VDM67363.1"/>
    <property type="molecule type" value="Genomic_DNA"/>
</dbReference>
<dbReference type="Proteomes" id="UP000270094">
    <property type="component" value="Unassembled WGS sequence"/>
</dbReference>
<name>A0A3P7IHH3_STRVU</name>
<accession>A0A3P7IHH3</accession>
<organism evidence="2 3">
    <name type="scientific">Strongylus vulgaris</name>
    <name type="common">Blood worm</name>
    <dbReference type="NCBI Taxonomy" id="40348"/>
    <lineage>
        <taxon>Eukaryota</taxon>
        <taxon>Metazoa</taxon>
        <taxon>Ecdysozoa</taxon>
        <taxon>Nematoda</taxon>
        <taxon>Chromadorea</taxon>
        <taxon>Rhabditida</taxon>
        <taxon>Rhabditina</taxon>
        <taxon>Rhabditomorpha</taxon>
        <taxon>Strongyloidea</taxon>
        <taxon>Strongylidae</taxon>
        <taxon>Strongylus</taxon>
    </lineage>
</organism>
<sequence length="128" mass="14141">MFITMSCASLIPCMLPCDRTHEVINMIIGPLTTVVLVRDVCLLLGGLYKRYRLMEPPLTLQRYFNPEVSSMQINTVLQLSVIAGSLAIPVFHLGELSSQLAYGLCWITAFTTICSGVQYASGQALRKL</sequence>
<gene>
    <name evidence="2" type="ORF">SVUK_LOCUS2361</name>
</gene>
<dbReference type="OrthoDB" id="10020554at2759"/>
<feature type="transmembrane region" description="Helical" evidence="1">
    <location>
        <begin position="100"/>
        <end position="120"/>
    </location>
</feature>
<keyword evidence="1" id="KW-1133">Transmembrane helix</keyword>
<feature type="transmembrane region" description="Helical" evidence="1">
    <location>
        <begin position="24"/>
        <end position="48"/>
    </location>
</feature>
<dbReference type="AlphaFoldDB" id="A0A3P7IHH3"/>
<proteinExistence type="predicted"/>
<protein>
    <submittedName>
        <fullName evidence="2">Uncharacterized protein</fullName>
    </submittedName>
</protein>
<evidence type="ECO:0000313" key="3">
    <source>
        <dbReference type="Proteomes" id="UP000270094"/>
    </source>
</evidence>
<evidence type="ECO:0000313" key="2">
    <source>
        <dbReference type="EMBL" id="VDM67363.1"/>
    </source>
</evidence>
<keyword evidence="1" id="KW-0812">Transmembrane</keyword>
<keyword evidence="1" id="KW-0472">Membrane</keyword>
<feature type="transmembrane region" description="Helical" evidence="1">
    <location>
        <begin position="76"/>
        <end position="94"/>
    </location>
</feature>